<protein>
    <submittedName>
        <fullName evidence="2">Uncharacterized protein</fullName>
    </submittedName>
</protein>
<proteinExistence type="predicted"/>
<comment type="caution">
    <text evidence="2">The sequence shown here is derived from an EMBL/GenBank/DDBJ whole genome shotgun (WGS) entry which is preliminary data.</text>
</comment>
<dbReference type="Proteomes" id="UP001651158">
    <property type="component" value="Unassembled WGS sequence"/>
</dbReference>
<feature type="chain" id="PRO_5047208631" evidence="1">
    <location>
        <begin position="29"/>
        <end position="87"/>
    </location>
</feature>
<evidence type="ECO:0000313" key="2">
    <source>
        <dbReference type="EMBL" id="KAL5109123.1"/>
    </source>
</evidence>
<organism evidence="2 3">
    <name type="scientific">Taenia crassiceps</name>
    <dbReference type="NCBI Taxonomy" id="6207"/>
    <lineage>
        <taxon>Eukaryota</taxon>
        <taxon>Metazoa</taxon>
        <taxon>Spiralia</taxon>
        <taxon>Lophotrochozoa</taxon>
        <taxon>Platyhelminthes</taxon>
        <taxon>Cestoda</taxon>
        <taxon>Eucestoda</taxon>
        <taxon>Cyclophyllidea</taxon>
        <taxon>Taeniidae</taxon>
        <taxon>Taenia</taxon>
    </lineage>
</organism>
<name>A0ABR4QHV4_9CEST</name>
<reference evidence="2 3" key="1">
    <citation type="journal article" date="2022" name="Front. Cell. Infect. Microbiol.">
        <title>The Genomes of Two Strains of Taenia crassiceps the Animal Model for the Study of Human Cysticercosis.</title>
        <authorList>
            <person name="Bobes R.J."/>
            <person name="Estrada K."/>
            <person name="Rios-Valencia D.G."/>
            <person name="Calderon-Gallegos A."/>
            <person name="de la Torre P."/>
            <person name="Carrero J.C."/>
            <person name="Sanchez-Flores A."/>
            <person name="Laclette J.P."/>
        </authorList>
    </citation>
    <scope>NUCLEOTIDE SEQUENCE [LARGE SCALE GENOMIC DNA]</scope>
    <source>
        <strain evidence="2">WFUcys</strain>
    </source>
</reference>
<gene>
    <name evidence="2" type="ORF">TcWFU_006735</name>
</gene>
<keyword evidence="1" id="KW-0732">Signal</keyword>
<keyword evidence="3" id="KW-1185">Reference proteome</keyword>
<dbReference type="EMBL" id="JAKROA010000003">
    <property type="protein sequence ID" value="KAL5109123.1"/>
    <property type="molecule type" value="Genomic_DNA"/>
</dbReference>
<sequence>MARMSFASFTLLATILLLISLTSVLIEAERPSLFDEGGERDSQCAEVLRHIDMLVRQYDAAAASKAHRDYFDEPIILSRRRFTRPMG</sequence>
<accession>A0ABR4QHV4</accession>
<evidence type="ECO:0000313" key="3">
    <source>
        <dbReference type="Proteomes" id="UP001651158"/>
    </source>
</evidence>
<evidence type="ECO:0000256" key="1">
    <source>
        <dbReference type="SAM" id="SignalP"/>
    </source>
</evidence>
<feature type="signal peptide" evidence="1">
    <location>
        <begin position="1"/>
        <end position="28"/>
    </location>
</feature>